<reference evidence="1" key="1">
    <citation type="submission" date="2021-06" db="EMBL/GenBank/DDBJ databases">
        <authorList>
            <person name="Kallberg Y."/>
            <person name="Tangrot J."/>
            <person name="Rosling A."/>
        </authorList>
    </citation>
    <scope>NUCLEOTIDE SEQUENCE</scope>
    <source>
        <strain evidence="1">IL203A</strain>
    </source>
</reference>
<keyword evidence="2" id="KW-1185">Reference proteome</keyword>
<dbReference type="EMBL" id="CAJVPU010028516">
    <property type="protein sequence ID" value="CAG8707387.1"/>
    <property type="molecule type" value="Genomic_DNA"/>
</dbReference>
<gene>
    <name evidence="1" type="ORF">DHETER_LOCUS12066</name>
</gene>
<organism evidence="1 2">
    <name type="scientific">Dentiscutata heterogama</name>
    <dbReference type="NCBI Taxonomy" id="1316150"/>
    <lineage>
        <taxon>Eukaryota</taxon>
        <taxon>Fungi</taxon>
        <taxon>Fungi incertae sedis</taxon>
        <taxon>Mucoromycota</taxon>
        <taxon>Glomeromycotina</taxon>
        <taxon>Glomeromycetes</taxon>
        <taxon>Diversisporales</taxon>
        <taxon>Gigasporaceae</taxon>
        <taxon>Dentiscutata</taxon>
    </lineage>
</organism>
<evidence type="ECO:0000313" key="2">
    <source>
        <dbReference type="Proteomes" id="UP000789702"/>
    </source>
</evidence>
<accession>A0ACA9PJL4</accession>
<feature type="non-terminal residue" evidence="1">
    <location>
        <position position="1"/>
    </location>
</feature>
<dbReference type="Proteomes" id="UP000789702">
    <property type="component" value="Unassembled WGS sequence"/>
</dbReference>
<proteinExistence type="predicted"/>
<name>A0ACA9PJL4_9GLOM</name>
<sequence length="54" mass="6327">IEILRKYFGQEFEHPRFNGPSYMANQTLTKPLNQPNSNLNQYLDNLNTTEQANL</sequence>
<comment type="caution">
    <text evidence="1">The sequence shown here is derived from an EMBL/GenBank/DDBJ whole genome shotgun (WGS) entry which is preliminary data.</text>
</comment>
<protein>
    <submittedName>
        <fullName evidence="1">10372_t:CDS:1</fullName>
    </submittedName>
</protein>
<evidence type="ECO:0000313" key="1">
    <source>
        <dbReference type="EMBL" id="CAG8707387.1"/>
    </source>
</evidence>